<protein>
    <submittedName>
        <fullName evidence="1">Uncharacterized protein</fullName>
    </submittedName>
</protein>
<proteinExistence type="predicted"/>
<accession>A0A5J5CVD0</accession>
<organism evidence="1 2">
    <name type="scientific">Etheostoma spectabile</name>
    <name type="common">orangethroat darter</name>
    <dbReference type="NCBI Taxonomy" id="54343"/>
    <lineage>
        <taxon>Eukaryota</taxon>
        <taxon>Metazoa</taxon>
        <taxon>Chordata</taxon>
        <taxon>Craniata</taxon>
        <taxon>Vertebrata</taxon>
        <taxon>Euteleostomi</taxon>
        <taxon>Actinopterygii</taxon>
        <taxon>Neopterygii</taxon>
        <taxon>Teleostei</taxon>
        <taxon>Neoteleostei</taxon>
        <taxon>Acanthomorphata</taxon>
        <taxon>Eupercaria</taxon>
        <taxon>Perciformes</taxon>
        <taxon>Percoidei</taxon>
        <taxon>Percidae</taxon>
        <taxon>Etheostomatinae</taxon>
        <taxon>Etheostoma</taxon>
    </lineage>
</organism>
<reference evidence="1 2" key="1">
    <citation type="submission" date="2019-08" db="EMBL/GenBank/DDBJ databases">
        <title>A chromosome-level genome assembly, high-density linkage maps, and genome scans reveal the genomic architecture of hybrid incompatibilities underlying speciation via character displacement in darters (Percidae: Etheostominae).</title>
        <authorList>
            <person name="Moran R.L."/>
            <person name="Catchen J.M."/>
            <person name="Fuller R.C."/>
        </authorList>
    </citation>
    <scope>NUCLEOTIDE SEQUENCE [LARGE SCALE GENOMIC DNA]</scope>
    <source>
        <strain evidence="1">EspeVRDwgs_2016</strain>
        <tissue evidence="1">Muscle</tissue>
    </source>
</reference>
<dbReference type="Proteomes" id="UP000327493">
    <property type="component" value="Chromosome 15"/>
</dbReference>
<feature type="non-terminal residue" evidence="1">
    <location>
        <position position="100"/>
    </location>
</feature>
<evidence type="ECO:0000313" key="2">
    <source>
        <dbReference type="Proteomes" id="UP000327493"/>
    </source>
</evidence>
<dbReference type="EMBL" id="VOFY01000015">
    <property type="protein sequence ID" value="KAA8584773.1"/>
    <property type="molecule type" value="Genomic_DNA"/>
</dbReference>
<name>A0A5J5CVD0_9PERO</name>
<keyword evidence="2" id="KW-1185">Reference proteome</keyword>
<sequence length="100" mass="10867">MGVLVVECSDPTGPPGGTRPTLCQSRAAGITRTGCDWSISELPSSGCSRARSSSAARLGCFSEEFLSNAQLFPLQTNLFSMIFMRRWVFIQYHGLKAMST</sequence>
<dbReference type="AlphaFoldDB" id="A0A5J5CVD0"/>
<gene>
    <name evidence="1" type="ORF">FQN60_003467</name>
</gene>
<evidence type="ECO:0000313" key="1">
    <source>
        <dbReference type="EMBL" id="KAA8584773.1"/>
    </source>
</evidence>
<comment type="caution">
    <text evidence="1">The sequence shown here is derived from an EMBL/GenBank/DDBJ whole genome shotgun (WGS) entry which is preliminary data.</text>
</comment>